<accession>A0AA37HGZ1</accession>
<evidence type="ECO:0000313" key="2">
    <source>
        <dbReference type="Proteomes" id="UP001055286"/>
    </source>
</evidence>
<gene>
    <name evidence="1" type="ORF">MPEAHAMD_6103</name>
</gene>
<comment type="caution">
    <text evidence="1">The sequence shown here is derived from an EMBL/GenBank/DDBJ whole genome shotgun (WGS) entry which is preliminary data.</text>
</comment>
<organism evidence="1 2">
    <name type="scientific">Methylobacterium frigidaeris</name>
    <dbReference type="NCBI Taxonomy" id="2038277"/>
    <lineage>
        <taxon>Bacteria</taxon>
        <taxon>Pseudomonadati</taxon>
        <taxon>Pseudomonadota</taxon>
        <taxon>Alphaproteobacteria</taxon>
        <taxon>Hyphomicrobiales</taxon>
        <taxon>Methylobacteriaceae</taxon>
        <taxon>Methylobacterium</taxon>
    </lineage>
</organism>
<reference evidence="1" key="2">
    <citation type="submission" date="2021-08" db="EMBL/GenBank/DDBJ databases">
        <authorList>
            <person name="Tani A."/>
            <person name="Ola A."/>
            <person name="Ogura Y."/>
            <person name="Katsura K."/>
            <person name="Hayashi T."/>
        </authorList>
    </citation>
    <scope>NUCLEOTIDE SEQUENCE</scope>
    <source>
        <strain evidence="1">JCM 32048</strain>
    </source>
</reference>
<keyword evidence="2" id="KW-1185">Reference proteome</keyword>
<name>A0AA37HGZ1_9HYPH</name>
<protein>
    <submittedName>
        <fullName evidence="1">Uncharacterized protein</fullName>
    </submittedName>
</protein>
<dbReference type="EMBL" id="BPQJ01000050">
    <property type="protein sequence ID" value="GJD65907.1"/>
    <property type="molecule type" value="Genomic_DNA"/>
</dbReference>
<sequence>MQPTSRCEPLLVNTAGLDQQGCLILVNDQLFAVIVRIERDEHLDPELWERWFLEAGFGPCQAPTLNSSFASPAEALDWAREQVQQRDRDGLTLN</sequence>
<evidence type="ECO:0000313" key="1">
    <source>
        <dbReference type="EMBL" id="GJD65907.1"/>
    </source>
</evidence>
<proteinExistence type="predicted"/>
<dbReference type="Proteomes" id="UP001055286">
    <property type="component" value="Unassembled WGS sequence"/>
</dbReference>
<dbReference type="AlphaFoldDB" id="A0AA37HGZ1"/>
<reference evidence="1" key="1">
    <citation type="journal article" date="2016" name="Front. Microbiol.">
        <title>Genome Sequence of the Piezophilic, Mesophilic Sulfate-Reducing Bacterium Desulfovibrio indicus J2T.</title>
        <authorList>
            <person name="Cao J."/>
            <person name="Maignien L."/>
            <person name="Shao Z."/>
            <person name="Alain K."/>
            <person name="Jebbar M."/>
        </authorList>
    </citation>
    <scope>NUCLEOTIDE SEQUENCE</scope>
    <source>
        <strain evidence="1">JCM 32048</strain>
    </source>
</reference>